<dbReference type="OrthoDB" id="2152680at2759"/>
<dbReference type="GO" id="GO:0005737">
    <property type="term" value="C:cytoplasm"/>
    <property type="evidence" value="ECO:0007669"/>
    <property type="project" value="TreeGrafter"/>
</dbReference>
<dbReference type="PANTHER" id="PTHR31017:SF2">
    <property type="entry name" value="DENN DOMAIN-CONTAINING PROTEIN 11"/>
    <property type="match status" value="1"/>
</dbReference>
<dbReference type="Proteomes" id="UP000593567">
    <property type="component" value="Unassembled WGS sequence"/>
</dbReference>
<evidence type="ECO:0000256" key="3">
    <source>
        <dbReference type="ARBA" id="ARBA00022658"/>
    </source>
</evidence>
<keyword evidence="3" id="KW-0344">Guanine-nucleotide releasing factor</keyword>
<dbReference type="InterPro" id="IPR051731">
    <property type="entry name" value="DENND11/AVL9_GEFs"/>
</dbReference>
<dbReference type="Pfam" id="PF09804">
    <property type="entry name" value="DENND11"/>
    <property type="match status" value="1"/>
</dbReference>
<dbReference type="PROSITE" id="PS50211">
    <property type="entry name" value="DENN"/>
    <property type="match status" value="1"/>
</dbReference>
<evidence type="ECO:0000256" key="1">
    <source>
        <dbReference type="ARBA" id="ARBA00007629"/>
    </source>
</evidence>
<dbReference type="EMBL" id="VXIV02001797">
    <property type="protein sequence ID" value="KAF6029682.1"/>
    <property type="molecule type" value="Genomic_DNA"/>
</dbReference>
<reference evidence="7" key="1">
    <citation type="submission" date="2020-06" db="EMBL/GenBank/DDBJ databases">
        <title>Draft genome of Bugula neritina, a colonial animal packing powerful symbionts and potential medicines.</title>
        <authorList>
            <person name="Rayko M."/>
        </authorList>
    </citation>
    <scope>NUCLEOTIDE SEQUENCE [LARGE SCALE GENOMIC DNA]</scope>
    <source>
        <strain evidence="7">Kwan_BN1</strain>
    </source>
</reference>
<evidence type="ECO:0000259" key="6">
    <source>
        <dbReference type="PROSITE" id="PS50211"/>
    </source>
</evidence>
<feature type="domain" description="UDENN" evidence="6">
    <location>
        <begin position="59"/>
        <end position="415"/>
    </location>
</feature>
<evidence type="ECO:0000313" key="7">
    <source>
        <dbReference type="EMBL" id="KAF6029682.1"/>
    </source>
</evidence>
<organism evidence="7 8">
    <name type="scientific">Bugula neritina</name>
    <name type="common">Brown bryozoan</name>
    <name type="synonym">Sertularia neritina</name>
    <dbReference type="NCBI Taxonomy" id="10212"/>
    <lineage>
        <taxon>Eukaryota</taxon>
        <taxon>Metazoa</taxon>
        <taxon>Spiralia</taxon>
        <taxon>Lophotrochozoa</taxon>
        <taxon>Bryozoa</taxon>
        <taxon>Gymnolaemata</taxon>
        <taxon>Cheilostomatida</taxon>
        <taxon>Flustrina</taxon>
        <taxon>Buguloidea</taxon>
        <taxon>Bugulidae</taxon>
        <taxon>Bugula</taxon>
    </lineage>
</organism>
<name>A0A7J7JTH6_BUGNE</name>
<keyword evidence="8" id="KW-1185">Reference proteome</keyword>
<feature type="region of interest" description="Disordered" evidence="5">
    <location>
        <begin position="1"/>
        <end position="22"/>
    </location>
</feature>
<evidence type="ECO:0000256" key="4">
    <source>
        <dbReference type="ARBA" id="ARBA00033400"/>
    </source>
</evidence>
<proteinExistence type="inferred from homology"/>
<sequence>MKNSDDSSEVEPLVPESETEHHVDVDVRRTGSINDRAYTSANQVTPQHFIRDLKDLEIVAIFVVAFDTRHGNVVEWAKPEFMKQQLGGLEFKAMPSGAHNIDNDTVYLYDANLYGVASYSKMSVQNTEERGVRMRSVGVLIHNHHLLHVHQHQLTNLVRYVLENPGDYTQLEKYYQSWTGDYLITNSHYRSSLDLRYPGRYFEKLLSSLGPLLFTLWKAMLLRKRLLFYSPPPAADLCHLVYCANFLLTHSEKLRGNSCRPYYFVNIADTNILSKELSYIACTTEKVMETKSDIYDLYIDNGAVTITSDKLKSLLRVTKGDRIRLGRLYSAIRQPVSCDDTPMTVEDNFYTFFSQLNRDIATRINRLSISDECRLSSQDLSDMGLDSSDSSFLNHLLESLDLDMVVSCSCCSFIQ</sequence>
<protein>
    <recommendedName>
        <fullName evidence="2">DENN domain-containing protein 11</fullName>
    </recommendedName>
    <alternativeName>
        <fullName evidence="4">Protein LCHN</fullName>
    </alternativeName>
</protein>
<evidence type="ECO:0000313" key="8">
    <source>
        <dbReference type="Proteomes" id="UP000593567"/>
    </source>
</evidence>
<dbReference type="PANTHER" id="PTHR31017">
    <property type="entry name" value="LATE SECRETORY PATHWAY PROTEIN AVL9-RELATED"/>
    <property type="match status" value="1"/>
</dbReference>
<dbReference type="GO" id="GO:0005085">
    <property type="term" value="F:guanyl-nucleotide exchange factor activity"/>
    <property type="evidence" value="ECO:0007669"/>
    <property type="project" value="UniProtKB-KW"/>
</dbReference>
<accession>A0A7J7JTH6</accession>
<dbReference type="InterPro" id="IPR018626">
    <property type="entry name" value="LCHN/Anr2"/>
</dbReference>
<comment type="caution">
    <text evidence="7">The sequence shown here is derived from an EMBL/GenBank/DDBJ whole genome shotgun (WGS) entry which is preliminary data.</text>
</comment>
<dbReference type="AlphaFoldDB" id="A0A7J7JTH6"/>
<comment type="similarity">
    <text evidence="1">Belongs to the DENND11 family.</text>
</comment>
<dbReference type="InterPro" id="IPR037516">
    <property type="entry name" value="Tripartite_DENN"/>
</dbReference>
<gene>
    <name evidence="7" type="ORF">EB796_012013</name>
</gene>
<evidence type="ECO:0000256" key="5">
    <source>
        <dbReference type="SAM" id="MobiDB-lite"/>
    </source>
</evidence>
<evidence type="ECO:0000256" key="2">
    <source>
        <dbReference type="ARBA" id="ARBA00015743"/>
    </source>
</evidence>